<dbReference type="Proteomes" id="UP000288947">
    <property type="component" value="Chromosome"/>
</dbReference>
<reference evidence="1 2" key="1">
    <citation type="submission" date="2018-01" db="EMBL/GenBank/DDBJ databases">
        <title>The whole genome sequencing and assembly of Fervidobacterium changbaicum CBS-1 strain.</title>
        <authorList>
            <person name="Kim J.-Y."/>
            <person name="Park M.-K."/>
            <person name="Yi H."/>
            <person name="Bahn Y.-S."/>
            <person name="Kim J.F."/>
            <person name="Lee D.-W."/>
        </authorList>
    </citation>
    <scope>NUCLEOTIDE SEQUENCE [LARGE SCALE GENOMIC DNA]</scope>
    <source>
        <strain evidence="1 2">CBS-1</strain>
    </source>
</reference>
<evidence type="ECO:0000313" key="1">
    <source>
        <dbReference type="EMBL" id="QAV32397.1"/>
    </source>
</evidence>
<dbReference type="EMBL" id="CP026721">
    <property type="protein sequence ID" value="QAV32397.1"/>
    <property type="molecule type" value="Genomic_DNA"/>
</dbReference>
<organism evidence="1 2">
    <name type="scientific">Fervidobacterium changbaicum</name>
    <dbReference type="NCBI Taxonomy" id="310769"/>
    <lineage>
        <taxon>Bacteria</taxon>
        <taxon>Thermotogati</taxon>
        <taxon>Thermotogota</taxon>
        <taxon>Thermotogae</taxon>
        <taxon>Thermotogales</taxon>
        <taxon>Fervidobacteriaceae</taxon>
        <taxon>Fervidobacterium</taxon>
    </lineage>
</organism>
<keyword evidence="2" id="KW-1185">Reference proteome</keyword>
<evidence type="ECO:0008006" key="3">
    <source>
        <dbReference type="Google" id="ProtNLM"/>
    </source>
</evidence>
<name>A0ABX5QQ08_9BACT</name>
<dbReference type="RefSeq" id="WP_090222267.1">
    <property type="nucleotide sequence ID" value="NZ_CP026721.1"/>
</dbReference>
<sequence length="376" mass="41449">MAGLCFSQSGITVTEKIKLVILPAKVATGWDMDEVDFLLGILEEQALELGRFQLFPRTDIQQIMKERNLSELGVTEALEIGKLGGSKYALLLTLTELSSSWNILSLTHSAVARYTIRLYNIENGSLLASKSLESRGASLESAQKAIGEALKATALDIWYELRRFFRLEAYVKSVSGSVVKLAGLDPKLAKKGYVFQIETHTGDVGYVKVVGYDRTDNTVVTQFMYGHRPSEYDIATEYEMMPYKVSLNIGMFSNFFGIGLSAWGAGEQAPLPVYFHLGTFMGNLYGLTPVFLNLGGNINFITVDRINGSFTLGGSFIALIDLSMFEIYEYLFGVFGGLLITYEFNPKSGVYGSLGYAQYLDATGPSGLLIQIGMYF</sequence>
<proteinExistence type="predicted"/>
<evidence type="ECO:0000313" key="2">
    <source>
        <dbReference type="Proteomes" id="UP000288947"/>
    </source>
</evidence>
<protein>
    <recommendedName>
        <fullName evidence="3">Curli production assembly/transport component CsgG</fullName>
    </recommendedName>
</protein>
<accession>A0ABX5QQ08</accession>
<dbReference type="Gene3D" id="3.40.50.10610">
    <property type="entry name" value="ABC-type transport auxiliary lipoprotein component"/>
    <property type="match status" value="1"/>
</dbReference>
<gene>
    <name evidence="1" type="ORF">CBS1_00675</name>
</gene>